<sequence length="69" mass="7803">MSMLSNFKRRGVGYQTLVAGMIFFLVYTLYLDRIGNPSLGESFLAAAIFASSYFVTSTVVLRRRGKRKE</sequence>
<evidence type="ECO:0000313" key="3">
    <source>
        <dbReference type="Proteomes" id="UP001215956"/>
    </source>
</evidence>
<dbReference type="EMBL" id="JARFPL010000008">
    <property type="protein sequence ID" value="MDF0592646.1"/>
    <property type="molecule type" value="Genomic_DNA"/>
</dbReference>
<keyword evidence="1" id="KW-0812">Transmembrane</keyword>
<accession>A0ABT5XD77</accession>
<evidence type="ECO:0000313" key="2">
    <source>
        <dbReference type="EMBL" id="MDF0592646.1"/>
    </source>
</evidence>
<keyword evidence="1" id="KW-1133">Transmembrane helix</keyword>
<keyword evidence="1" id="KW-0472">Membrane</keyword>
<comment type="caution">
    <text evidence="2">The sequence shown here is derived from an EMBL/GenBank/DDBJ whole genome shotgun (WGS) entry which is preliminary data.</text>
</comment>
<dbReference type="RefSeq" id="WP_316968355.1">
    <property type="nucleotide sequence ID" value="NZ_JARFPL010000008.1"/>
</dbReference>
<dbReference type="Proteomes" id="UP001215956">
    <property type="component" value="Unassembled WGS sequence"/>
</dbReference>
<reference evidence="2 3" key="1">
    <citation type="submission" date="2023-03" db="EMBL/GenBank/DDBJ databases">
        <title>Whole genome sequencing of Methanotrichaceae archaeon M04Ac.</title>
        <authorList>
            <person name="Khomyakova M.A."/>
            <person name="Merkel A.Y."/>
            <person name="Slobodkin A.I."/>
        </authorList>
    </citation>
    <scope>NUCLEOTIDE SEQUENCE [LARGE SCALE GENOMIC DNA]</scope>
    <source>
        <strain evidence="2 3">M04Ac</strain>
    </source>
</reference>
<organism evidence="2 3">
    <name type="scientific">Candidatus Methanocrinis alkalitolerans</name>
    <dbReference type="NCBI Taxonomy" id="3033395"/>
    <lineage>
        <taxon>Archaea</taxon>
        <taxon>Methanobacteriati</taxon>
        <taxon>Methanobacteriota</taxon>
        <taxon>Stenosarchaea group</taxon>
        <taxon>Methanomicrobia</taxon>
        <taxon>Methanotrichales</taxon>
        <taxon>Methanotrichaceae</taxon>
        <taxon>Methanocrinis</taxon>
    </lineage>
</organism>
<name>A0ABT5XD77_9EURY</name>
<keyword evidence="3" id="KW-1185">Reference proteome</keyword>
<feature type="transmembrane region" description="Helical" evidence="1">
    <location>
        <begin position="42"/>
        <end position="61"/>
    </location>
</feature>
<evidence type="ECO:0000256" key="1">
    <source>
        <dbReference type="SAM" id="Phobius"/>
    </source>
</evidence>
<protein>
    <submittedName>
        <fullName evidence="2">Uncharacterized protein</fullName>
    </submittedName>
</protein>
<gene>
    <name evidence="2" type="ORF">P0O24_03510</name>
</gene>
<feature type="transmembrane region" description="Helical" evidence="1">
    <location>
        <begin position="12"/>
        <end position="30"/>
    </location>
</feature>
<proteinExistence type="predicted"/>